<reference evidence="2 3" key="1">
    <citation type="submission" date="2024-12" db="EMBL/GenBank/DDBJ databases">
        <title>The unique morphological basis and parallel evolutionary history of personate flowers in Penstemon.</title>
        <authorList>
            <person name="Depatie T.H."/>
            <person name="Wessinger C.A."/>
        </authorList>
    </citation>
    <scope>NUCLEOTIDE SEQUENCE [LARGE SCALE GENOMIC DNA]</scope>
    <source>
        <strain evidence="2">WTNN_2</strain>
        <tissue evidence="2">Leaf</tissue>
    </source>
</reference>
<proteinExistence type="predicted"/>
<organism evidence="2 3">
    <name type="scientific">Penstemon smallii</name>
    <dbReference type="NCBI Taxonomy" id="265156"/>
    <lineage>
        <taxon>Eukaryota</taxon>
        <taxon>Viridiplantae</taxon>
        <taxon>Streptophyta</taxon>
        <taxon>Embryophyta</taxon>
        <taxon>Tracheophyta</taxon>
        <taxon>Spermatophyta</taxon>
        <taxon>Magnoliopsida</taxon>
        <taxon>eudicotyledons</taxon>
        <taxon>Gunneridae</taxon>
        <taxon>Pentapetalae</taxon>
        <taxon>asterids</taxon>
        <taxon>lamiids</taxon>
        <taxon>Lamiales</taxon>
        <taxon>Plantaginaceae</taxon>
        <taxon>Cheloneae</taxon>
        <taxon>Penstemon</taxon>
    </lineage>
</organism>
<evidence type="ECO:0000256" key="1">
    <source>
        <dbReference type="SAM" id="MobiDB-lite"/>
    </source>
</evidence>
<protein>
    <submittedName>
        <fullName evidence="2">Uncharacterized protein</fullName>
    </submittedName>
</protein>
<name>A0ABD3TRV2_9LAMI</name>
<feature type="compositionally biased region" description="Basic and acidic residues" evidence="1">
    <location>
        <begin position="1"/>
        <end position="10"/>
    </location>
</feature>
<evidence type="ECO:0000313" key="2">
    <source>
        <dbReference type="EMBL" id="KAL3839336.1"/>
    </source>
</evidence>
<comment type="caution">
    <text evidence="2">The sequence shown here is derived from an EMBL/GenBank/DDBJ whole genome shotgun (WGS) entry which is preliminary data.</text>
</comment>
<dbReference type="AlphaFoldDB" id="A0ABD3TRV2"/>
<feature type="region of interest" description="Disordered" evidence="1">
    <location>
        <begin position="1"/>
        <end position="55"/>
    </location>
</feature>
<feature type="compositionally biased region" description="Basic and acidic residues" evidence="1">
    <location>
        <begin position="41"/>
        <end position="51"/>
    </location>
</feature>
<dbReference type="Proteomes" id="UP001634393">
    <property type="component" value="Unassembled WGS sequence"/>
</dbReference>
<evidence type="ECO:0000313" key="3">
    <source>
        <dbReference type="Proteomes" id="UP001634393"/>
    </source>
</evidence>
<dbReference type="EMBL" id="JBJXBP010000003">
    <property type="protein sequence ID" value="KAL3839336.1"/>
    <property type="molecule type" value="Genomic_DNA"/>
</dbReference>
<keyword evidence="3" id="KW-1185">Reference proteome</keyword>
<gene>
    <name evidence="2" type="ORF">ACJIZ3_023927</name>
</gene>
<accession>A0ABD3TRV2</accession>
<sequence length="141" mass="16055">MLNEQPHEDTALIESIRRGKRIRTENGNHPLESHSNGIDNGIHDNTDDRGKIGRGPTNMARVWARKIRKEVEFDELGHPIGPNKSEYVEYIGSLVRNGAYLPIDTPDWHTVSDGTKNELLELVKVILRYLHLYLSATSNFL</sequence>